<evidence type="ECO:0000313" key="2">
    <source>
        <dbReference type="EMBL" id="KAG0149276.1"/>
    </source>
</evidence>
<dbReference type="EMBL" id="MU167229">
    <property type="protein sequence ID" value="KAG0149276.1"/>
    <property type="molecule type" value="Genomic_DNA"/>
</dbReference>
<gene>
    <name evidence="2" type="ORF">CROQUDRAFT_59549</name>
</gene>
<evidence type="ECO:0000313" key="3">
    <source>
        <dbReference type="Proteomes" id="UP000886653"/>
    </source>
</evidence>
<organism evidence="2 3">
    <name type="scientific">Cronartium quercuum f. sp. fusiforme G11</name>
    <dbReference type="NCBI Taxonomy" id="708437"/>
    <lineage>
        <taxon>Eukaryota</taxon>
        <taxon>Fungi</taxon>
        <taxon>Dikarya</taxon>
        <taxon>Basidiomycota</taxon>
        <taxon>Pucciniomycotina</taxon>
        <taxon>Pucciniomycetes</taxon>
        <taxon>Pucciniales</taxon>
        <taxon>Coleosporiaceae</taxon>
        <taxon>Cronartium</taxon>
    </lineage>
</organism>
<evidence type="ECO:0000256" key="1">
    <source>
        <dbReference type="SAM" id="MobiDB-lite"/>
    </source>
</evidence>
<proteinExistence type="predicted"/>
<sequence length="184" mass="20553">MPKLQFMTIHLTGLDGKIIAERRRKPTHSCSDLFMSCDLPRGGLFGVRLSSSPLPFDVVVKVWVDNVFSVGRCFLAGNSEPIIEYDISTIRKDSRSTPSEVQVTIHKCCVGERYASYPSSESDAESRSQEKLEQDSLPPSPLSSCGTSFFRRGYSDQVAQCPVILYEDSSPYLKITWSCKNVEV</sequence>
<feature type="compositionally biased region" description="Basic and acidic residues" evidence="1">
    <location>
        <begin position="124"/>
        <end position="134"/>
    </location>
</feature>
<name>A0A9P6NLI6_9BASI</name>
<accession>A0A9P6NLI6</accession>
<dbReference type="OrthoDB" id="2496560at2759"/>
<protein>
    <submittedName>
        <fullName evidence="2">Uncharacterized protein</fullName>
    </submittedName>
</protein>
<dbReference type="AlphaFoldDB" id="A0A9P6NLI6"/>
<keyword evidence="3" id="KW-1185">Reference proteome</keyword>
<dbReference type="Proteomes" id="UP000886653">
    <property type="component" value="Unassembled WGS sequence"/>
</dbReference>
<comment type="caution">
    <text evidence="2">The sequence shown here is derived from an EMBL/GenBank/DDBJ whole genome shotgun (WGS) entry which is preliminary data.</text>
</comment>
<reference evidence="2" key="1">
    <citation type="submission" date="2013-11" db="EMBL/GenBank/DDBJ databases">
        <title>Genome sequence of the fusiform rust pathogen reveals effectors for host alternation and coevolution with pine.</title>
        <authorList>
            <consortium name="DOE Joint Genome Institute"/>
            <person name="Smith K."/>
            <person name="Pendleton A."/>
            <person name="Kubisiak T."/>
            <person name="Anderson C."/>
            <person name="Salamov A."/>
            <person name="Aerts A."/>
            <person name="Riley R."/>
            <person name="Clum A."/>
            <person name="Lindquist E."/>
            <person name="Ence D."/>
            <person name="Campbell M."/>
            <person name="Kronenberg Z."/>
            <person name="Feau N."/>
            <person name="Dhillon B."/>
            <person name="Hamelin R."/>
            <person name="Burleigh J."/>
            <person name="Smith J."/>
            <person name="Yandell M."/>
            <person name="Nelson C."/>
            <person name="Grigoriev I."/>
            <person name="Davis J."/>
        </authorList>
    </citation>
    <scope>NUCLEOTIDE SEQUENCE</scope>
    <source>
        <strain evidence="2">G11</strain>
    </source>
</reference>
<feature type="region of interest" description="Disordered" evidence="1">
    <location>
        <begin position="116"/>
        <end position="143"/>
    </location>
</feature>